<dbReference type="Gene3D" id="3.30.70.330">
    <property type="match status" value="1"/>
</dbReference>
<feature type="domain" description="RRM" evidence="4">
    <location>
        <begin position="141"/>
        <end position="213"/>
    </location>
</feature>
<evidence type="ECO:0000313" key="5">
    <source>
        <dbReference type="EMBL" id="KAF8377722.1"/>
    </source>
</evidence>
<proteinExistence type="predicted"/>
<dbReference type="GO" id="GO:0003723">
    <property type="term" value="F:RNA binding"/>
    <property type="evidence" value="ECO:0007669"/>
    <property type="project" value="UniProtKB-UniRule"/>
</dbReference>
<organism evidence="5 6">
    <name type="scientific">Tetracentron sinense</name>
    <name type="common">Spur-leaf</name>
    <dbReference type="NCBI Taxonomy" id="13715"/>
    <lineage>
        <taxon>Eukaryota</taxon>
        <taxon>Viridiplantae</taxon>
        <taxon>Streptophyta</taxon>
        <taxon>Embryophyta</taxon>
        <taxon>Tracheophyta</taxon>
        <taxon>Spermatophyta</taxon>
        <taxon>Magnoliopsida</taxon>
        <taxon>Trochodendrales</taxon>
        <taxon>Trochodendraceae</taxon>
        <taxon>Tetracentron</taxon>
    </lineage>
</organism>
<gene>
    <name evidence="5" type="ORF">HHK36_031106</name>
</gene>
<dbReference type="AlphaFoldDB" id="A0A835CYY1"/>
<dbReference type="PANTHER" id="PTHR48024">
    <property type="entry name" value="GEO13361P1-RELATED"/>
    <property type="match status" value="1"/>
</dbReference>
<reference evidence="5 6" key="1">
    <citation type="submission" date="2020-04" db="EMBL/GenBank/DDBJ databases">
        <title>Plant Genome Project.</title>
        <authorList>
            <person name="Zhang R.-G."/>
        </authorList>
    </citation>
    <scope>NUCLEOTIDE SEQUENCE [LARGE SCALE GENOMIC DNA]</scope>
    <source>
        <strain evidence="5">YNK0</strain>
        <tissue evidence="5">Leaf</tissue>
    </source>
</reference>
<keyword evidence="6" id="KW-1185">Reference proteome</keyword>
<feature type="compositionally biased region" description="Basic and acidic residues" evidence="3">
    <location>
        <begin position="95"/>
        <end position="104"/>
    </location>
</feature>
<dbReference type="EMBL" id="JABCRI010000024">
    <property type="protein sequence ID" value="KAF8377722.1"/>
    <property type="molecule type" value="Genomic_DNA"/>
</dbReference>
<dbReference type="Proteomes" id="UP000655225">
    <property type="component" value="Unassembled WGS sequence"/>
</dbReference>
<comment type="caution">
    <text evidence="5">The sequence shown here is derived from an EMBL/GenBank/DDBJ whole genome shotgun (WGS) entry which is preliminary data.</text>
</comment>
<dbReference type="SUPFAM" id="SSF54928">
    <property type="entry name" value="RNA-binding domain, RBD"/>
    <property type="match status" value="1"/>
</dbReference>
<name>A0A835CYY1_TETSI</name>
<evidence type="ECO:0000259" key="4">
    <source>
        <dbReference type="PROSITE" id="PS50102"/>
    </source>
</evidence>
<sequence>MSSSGRWQKIVYEKDFSLCDFCQKLGNSEDSCKAGNRRRSTKVNKNSDESIPDLKKKEASNRVTIIQKNKEKELSRTWVAKAFGKQSGSSGTKEQYTERNAIEEQSKRRSGVEIFVKSIEIFEDPKPIQSISEDDQSSNRRRIEVSILETCDVLKSSPLEKAFSHYEEIIESKIINDRETERSTGFGFVTFNNEHVMIGMHEHNNITVNKARSKGSDADGGGGYMVEYLFHLKMKLICSSSRASTPNVCFDFQCPCQCHRLSQPPLRARRQTSSGKLYRQLQILIDHYV</sequence>
<evidence type="ECO:0000256" key="1">
    <source>
        <dbReference type="ARBA" id="ARBA00022884"/>
    </source>
</evidence>
<dbReference type="InterPro" id="IPR012677">
    <property type="entry name" value="Nucleotide-bd_a/b_plait_sf"/>
</dbReference>
<dbReference type="PROSITE" id="PS50102">
    <property type="entry name" value="RRM"/>
    <property type="match status" value="1"/>
</dbReference>
<evidence type="ECO:0000256" key="2">
    <source>
        <dbReference type="PROSITE-ProRule" id="PRU00176"/>
    </source>
</evidence>
<accession>A0A835CYY1</accession>
<dbReference type="InterPro" id="IPR050886">
    <property type="entry name" value="RNA-binding_reg"/>
</dbReference>
<dbReference type="PANTHER" id="PTHR48024:SF56">
    <property type="entry name" value="HETEROGENEOUS NUCLEAR RIBONUCLEOPROTEIN A0"/>
    <property type="match status" value="1"/>
</dbReference>
<dbReference type="InterPro" id="IPR035979">
    <property type="entry name" value="RBD_domain_sf"/>
</dbReference>
<protein>
    <recommendedName>
        <fullName evidence="4">RRM domain-containing protein</fullName>
    </recommendedName>
</protein>
<evidence type="ECO:0000256" key="3">
    <source>
        <dbReference type="SAM" id="MobiDB-lite"/>
    </source>
</evidence>
<keyword evidence="1 2" id="KW-0694">RNA-binding</keyword>
<dbReference type="InterPro" id="IPR000504">
    <property type="entry name" value="RRM_dom"/>
</dbReference>
<evidence type="ECO:0000313" key="6">
    <source>
        <dbReference type="Proteomes" id="UP000655225"/>
    </source>
</evidence>
<feature type="compositionally biased region" description="Basic and acidic residues" evidence="3">
    <location>
        <begin position="45"/>
        <end position="56"/>
    </location>
</feature>
<dbReference type="OrthoDB" id="439808at2759"/>
<feature type="region of interest" description="Disordered" evidence="3">
    <location>
        <begin position="85"/>
        <end position="104"/>
    </location>
</feature>
<dbReference type="Pfam" id="PF00076">
    <property type="entry name" value="RRM_1"/>
    <property type="match status" value="1"/>
</dbReference>
<feature type="region of interest" description="Disordered" evidence="3">
    <location>
        <begin position="27"/>
        <end position="56"/>
    </location>
</feature>